<accession>A0A4R8C565</accession>
<dbReference type="EMBL" id="SODP01000002">
    <property type="protein sequence ID" value="TDW70956.1"/>
    <property type="molecule type" value="Genomic_DNA"/>
</dbReference>
<sequence>MKVTTFRELMREQANAAVRISGAHHSSWNGRYGAPIAETSKTGGTANWNHTISYNPRHVDEPLQDMFRNNRVHNQDKAELRRYRDALRVVLHENAHLLSSEGREHSQAEAAFSREPGVRPLEEGVTELYSHQALNEYIDELGIDQVAPGIKEVRTQKVYPEYTPAVEGFAERIEQKSGVQRDELIGRLAVVPADQKFKVAAAAMYDNSRLRGMIPEDQREHAIGQVAKAMSAEFGRVDKLPQSADADARRAVGMQAVVEGSKVISRLKKQWQMPASGQQVQRGVGAEQGRTGQPERGGTPQSQSATGASLASSAATAAPASPAASAAAASSPAPPSPPAPVLPPDIAAAARAGLSGPPLGSASRLSADRQGARGAGASAPAAQRQGPAGQRPGPETQR</sequence>
<dbReference type="OrthoDB" id="3812884at2"/>
<protein>
    <submittedName>
        <fullName evidence="2">Uncharacterized protein</fullName>
    </submittedName>
</protein>
<reference evidence="2 3" key="1">
    <citation type="submission" date="2019-03" db="EMBL/GenBank/DDBJ databases">
        <title>Genomic Encyclopedia of Type Strains, Phase III (KMG-III): the genomes of soil and plant-associated and newly described type strains.</title>
        <authorList>
            <person name="Whitman W."/>
        </authorList>
    </citation>
    <scope>NUCLEOTIDE SEQUENCE [LARGE SCALE GENOMIC DNA]</scope>
    <source>
        <strain evidence="2 3">VKM Ac-2573</strain>
    </source>
</reference>
<name>A0A4R8C565_9ACTN</name>
<organism evidence="2 3">
    <name type="scientific">Kribbella pratensis</name>
    <dbReference type="NCBI Taxonomy" id="2512112"/>
    <lineage>
        <taxon>Bacteria</taxon>
        <taxon>Bacillati</taxon>
        <taxon>Actinomycetota</taxon>
        <taxon>Actinomycetes</taxon>
        <taxon>Propionibacteriales</taxon>
        <taxon>Kribbellaceae</taxon>
        <taxon>Kribbella</taxon>
    </lineage>
</organism>
<feature type="region of interest" description="Disordered" evidence="1">
    <location>
        <begin position="269"/>
        <end position="398"/>
    </location>
</feature>
<comment type="caution">
    <text evidence="2">The sequence shown here is derived from an EMBL/GenBank/DDBJ whole genome shotgun (WGS) entry which is preliminary data.</text>
</comment>
<feature type="compositionally biased region" description="Pro residues" evidence="1">
    <location>
        <begin position="332"/>
        <end position="343"/>
    </location>
</feature>
<evidence type="ECO:0000313" key="3">
    <source>
        <dbReference type="Proteomes" id="UP000295146"/>
    </source>
</evidence>
<dbReference type="RefSeq" id="WP_134106072.1">
    <property type="nucleotide sequence ID" value="NZ_SODP01000002.1"/>
</dbReference>
<evidence type="ECO:0000256" key="1">
    <source>
        <dbReference type="SAM" id="MobiDB-lite"/>
    </source>
</evidence>
<keyword evidence="3" id="KW-1185">Reference proteome</keyword>
<evidence type="ECO:0000313" key="2">
    <source>
        <dbReference type="EMBL" id="TDW70956.1"/>
    </source>
</evidence>
<feature type="compositionally biased region" description="Low complexity" evidence="1">
    <location>
        <begin position="302"/>
        <end position="331"/>
    </location>
</feature>
<dbReference type="Proteomes" id="UP000295146">
    <property type="component" value="Unassembled WGS sequence"/>
</dbReference>
<feature type="compositionally biased region" description="Low complexity" evidence="1">
    <location>
        <begin position="375"/>
        <end position="398"/>
    </location>
</feature>
<proteinExistence type="predicted"/>
<dbReference type="AlphaFoldDB" id="A0A4R8C565"/>
<gene>
    <name evidence="2" type="ORF">EV653_5025</name>
</gene>